<dbReference type="Gene3D" id="1.10.455.10">
    <property type="entry name" value="Ribosomal protein S7 domain"/>
    <property type="match status" value="1"/>
</dbReference>
<dbReference type="Pfam" id="PF00177">
    <property type="entry name" value="Ribosomal_S7"/>
    <property type="match status" value="1"/>
</dbReference>
<dbReference type="GO" id="GO:1990904">
    <property type="term" value="C:ribonucleoprotein complex"/>
    <property type="evidence" value="ECO:0007669"/>
    <property type="project" value="UniProtKB-KW"/>
</dbReference>
<dbReference type="AlphaFoldDB" id="A0A8A6KHL9"/>
<evidence type="ECO:0000256" key="1">
    <source>
        <dbReference type="ARBA" id="ARBA00007151"/>
    </source>
</evidence>
<keyword evidence="5" id="KW-0496">Mitochondrion</keyword>
<dbReference type="GO" id="GO:0006412">
    <property type="term" value="P:translation"/>
    <property type="evidence" value="ECO:0007669"/>
    <property type="project" value="InterPro"/>
</dbReference>
<dbReference type="InterPro" id="IPR036823">
    <property type="entry name" value="Ribosomal_uS7_dom_sf"/>
</dbReference>
<protein>
    <submittedName>
        <fullName evidence="5">Ribosomal protein S7</fullName>
    </submittedName>
</protein>
<feature type="domain" description="Small ribosomal subunit protein uS7" evidence="4">
    <location>
        <begin position="23"/>
        <end position="145"/>
    </location>
</feature>
<organism evidence="5">
    <name type="scientific">Minutocellus polymorphus</name>
    <dbReference type="NCBI Taxonomy" id="265543"/>
    <lineage>
        <taxon>Eukaryota</taxon>
        <taxon>Sar</taxon>
        <taxon>Stramenopiles</taxon>
        <taxon>Ochrophyta</taxon>
        <taxon>Bacillariophyta</taxon>
        <taxon>Mediophyceae</taxon>
        <taxon>Cymatosirophycidae</taxon>
        <taxon>Cymatosirales</taxon>
        <taxon>Cymatosiraceae</taxon>
        <taxon>Minutocellus</taxon>
    </lineage>
</organism>
<accession>A0A8A6KHL9</accession>
<evidence type="ECO:0000259" key="4">
    <source>
        <dbReference type="Pfam" id="PF00177"/>
    </source>
</evidence>
<reference evidence="5" key="1">
    <citation type="submission" date="2020-12" db="EMBL/GenBank/DDBJ databases">
        <authorList>
            <person name="Xu Q."/>
            <person name="Chen N."/>
        </authorList>
    </citation>
    <scope>NUCLEOTIDE SEQUENCE</scope>
    <source>
        <strain evidence="5">CNS00217</strain>
    </source>
</reference>
<dbReference type="InterPro" id="IPR000235">
    <property type="entry name" value="Ribosomal_uS7"/>
</dbReference>
<dbReference type="GO" id="GO:0005840">
    <property type="term" value="C:ribosome"/>
    <property type="evidence" value="ECO:0007669"/>
    <property type="project" value="UniProtKB-KW"/>
</dbReference>
<evidence type="ECO:0000313" key="5">
    <source>
        <dbReference type="EMBL" id="QTI83194.1"/>
    </source>
</evidence>
<dbReference type="InterPro" id="IPR023798">
    <property type="entry name" value="Ribosomal_uS7_dom"/>
</dbReference>
<evidence type="ECO:0000256" key="3">
    <source>
        <dbReference type="ARBA" id="ARBA00023274"/>
    </source>
</evidence>
<dbReference type="PIRSF" id="PIRSF002122">
    <property type="entry name" value="RPS7p_RPS7a_RPS5e_RPS7o"/>
    <property type="match status" value="1"/>
</dbReference>
<name>A0A8A6KHL9_9STRA</name>
<evidence type="ECO:0000256" key="2">
    <source>
        <dbReference type="ARBA" id="ARBA00022980"/>
    </source>
</evidence>
<dbReference type="SUPFAM" id="SSF47973">
    <property type="entry name" value="Ribosomal protein S7"/>
    <property type="match status" value="1"/>
</dbReference>
<comment type="similarity">
    <text evidence="1">Belongs to the universal ribosomal protein uS7 family.</text>
</comment>
<gene>
    <name evidence="5" type="primary">rps7</name>
</gene>
<sequence length="157" mass="18239">MGQRKLPNMYKLIFKENWMTLKDVLLNHLVINGNKQTSEKLLLKSIKFSQKRFKKDHKDIFKSAIVLSSPIVGLKSVSKGRKQSRDFPFVLHKRIRISLAIKLILHTVNKTSKSSFSNDFSNEIMLAAQNVSSSAKSKQEIHNNAFLVRKYANYRWF</sequence>
<geneLocation type="mitochondrion" evidence="5"/>
<keyword evidence="2 5" id="KW-0689">Ribosomal protein</keyword>
<dbReference type="EMBL" id="MW417227">
    <property type="protein sequence ID" value="QTI83194.1"/>
    <property type="molecule type" value="Genomic_DNA"/>
</dbReference>
<keyword evidence="3" id="KW-0687">Ribonucleoprotein</keyword>
<proteinExistence type="inferred from homology"/>